<comment type="caution">
    <text evidence="1">The sequence shown here is derived from an EMBL/GenBank/DDBJ whole genome shotgun (WGS) entry which is preliminary data.</text>
</comment>
<evidence type="ECO:0000313" key="1">
    <source>
        <dbReference type="EMBL" id="KAB2602801.1"/>
    </source>
</evidence>
<keyword evidence="2" id="KW-1185">Reference proteome</keyword>
<reference evidence="1 2" key="3">
    <citation type="submission" date="2019-11" db="EMBL/GenBank/DDBJ databases">
        <title>A de novo genome assembly of a pear dwarfing rootstock.</title>
        <authorList>
            <person name="Wang F."/>
            <person name="Wang J."/>
            <person name="Li S."/>
            <person name="Zhang Y."/>
            <person name="Fang M."/>
            <person name="Ma L."/>
            <person name="Zhao Y."/>
            <person name="Jiang S."/>
        </authorList>
    </citation>
    <scope>NUCLEOTIDE SEQUENCE [LARGE SCALE GENOMIC DNA]</scope>
    <source>
        <strain evidence="1">S2</strain>
        <tissue evidence="1">Leaf</tissue>
    </source>
</reference>
<sequence length="111" mass="13126">MVMPMKKQPLQNRKVLIALKHYRKYRKIFKQRETPELCCSIVAPCHRKKTFSDAEMPARIFVFTNKDGGGIASQFVQLNSIRAVESMTKLLRQLYSKLLRDLGWFKDFMWV</sequence>
<gene>
    <name evidence="1" type="ORF">D8674_003806</name>
</gene>
<dbReference type="AlphaFoldDB" id="A0A5N5FMB3"/>
<reference evidence="2" key="2">
    <citation type="submission" date="2019-10" db="EMBL/GenBank/DDBJ databases">
        <title>A de novo genome assembly of a pear dwarfing rootstock.</title>
        <authorList>
            <person name="Wang F."/>
            <person name="Wang J."/>
            <person name="Li S."/>
            <person name="Zhang Y."/>
            <person name="Fang M."/>
            <person name="Ma L."/>
            <person name="Zhao Y."/>
            <person name="Jiang S."/>
        </authorList>
    </citation>
    <scope>NUCLEOTIDE SEQUENCE [LARGE SCALE GENOMIC DNA]</scope>
</reference>
<accession>A0A5N5FMB3</accession>
<proteinExistence type="predicted"/>
<protein>
    <submittedName>
        <fullName evidence="1">Uncharacterized protein</fullName>
    </submittedName>
</protein>
<reference evidence="1 2" key="1">
    <citation type="submission" date="2019-09" db="EMBL/GenBank/DDBJ databases">
        <authorList>
            <person name="Ou C."/>
        </authorList>
    </citation>
    <scope>NUCLEOTIDE SEQUENCE [LARGE SCALE GENOMIC DNA]</scope>
    <source>
        <strain evidence="1">S2</strain>
        <tissue evidence="1">Leaf</tissue>
    </source>
</reference>
<evidence type="ECO:0000313" key="2">
    <source>
        <dbReference type="Proteomes" id="UP000327157"/>
    </source>
</evidence>
<dbReference type="Proteomes" id="UP000327157">
    <property type="component" value="Chromosome 10"/>
</dbReference>
<organism evidence="1 2">
    <name type="scientific">Pyrus ussuriensis x Pyrus communis</name>
    <dbReference type="NCBI Taxonomy" id="2448454"/>
    <lineage>
        <taxon>Eukaryota</taxon>
        <taxon>Viridiplantae</taxon>
        <taxon>Streptophyta</taxon>
        <taxon>Embryophyta</taxon>
        <taxon>Tracheophyta</taxon>
        <taxon>Spermatophyta</taxon>
        <taxon>Magnoliopsida</taxon>
        <taxon>eudicotyledons</taxon>
        <taxon>Gunneridae</taxon>
        <taxon>Pentapetalae</taxon>
        <taxon>rosids</taxon>
        <taxon>fabids</taxon>
        <taxon>Rosales</taxon>
        <taxon>Rosaceae</taxon>
        <taxon>Amygdaloideae</taxon>
        <taxon>Maleae</taxon>
        <taxon>Pyrus</taxon>
    </lineage>
</organism>
<dbReference type="EMBL" id="SMOL01000695">
    <property type="protein sequence ID" value="KAB2602801.1"/>
    <property type="molecule type" value="Genomic_DNA"/>
</dbReference>
<name>A0A5N5FMB3_9ROSA</name>